<evidence type="ECO:0000313" key="1">
    <source>
        <dbReference type="EMBL" id="MDG4984376.1"/>
    </source>
</evidence>
<gene>
    <name evidence="1" type="ORF">OGZ51_09495</name>
</gene>
<dbReference type="EMBL" id="JAOWLY010000009">
    <property type="protein sequence ID" value="MDG4984376.1"/>
    <property type="molecule type" value="Genomic_DNA"/>
</dbReference>
<dbReference type="Proteomes" id="UP001152614">
    <property type="component" value="Unassembled WGS sequence"/>
</dbReference>
<reference evidence="1" key="2">
    <citation type="journal article" date="2023" name="Food Microbiol.">
        <title>Evaluation of the fermentation potential of lactic acid bacteria isolated from herbs, fruits and vegetables as starter cultures in nut-based milk alternatives.</title>
        <authorList>
            <person name="Huang W."/>
            <person name="Dong A."/>
            <person name="Pham H.T."/>
            <person name="Zhou C."/>
            <person name="Huo Z."/>
            <person name="Watjen A.P."/>
            <person name="Prakash S."/>
            <person name="Bang-Berthelsen C.H."/>
            <person name="Turner M.S."/>
        </authorList>
    </citation>
    <scope>NUCLEOTIDE SEQUENCE</scope>
    <source>
        <strain evidence="1">3</strain>
    </source>
</reference>
<evidence type="ECO:0000313" key="2">
    <source>
        <dbReference type="Proteomes" id="UP001152614"/>
    </source>
</evidence>
<protein>
    <submittedName>
        <fullName evidence="1">Uncharacterized protein</fullName>
    </submittedName>
</protein>
<proteinExistence type="predicted"/>
<organism evidence="1 2">
    <name type="scientific">Lactococcus lactis</name>
    <dbReference type="NCBI Taxonomy" id="1358"/>
    <lineage>
        <taxon>Bacteria</taxon>
        <taxon>Bacillati</taxon>
        <taxon>Bacillota</taxon>
        <taxon>Bacilli</taxon>
        <taxon>Lactobacillales</taxon>
        <taxon>Streptococcaceae</taxon>
        <taxon>Lactococcus</taxon>
    </lineage>
</organism>
<dbReference type="RefSeq" id="WP_278229100.1">
    <property type="nucleotide sequence ID" value="NZ_JAOWLY010000009.1"/>
</dbReference>
<dbReference type="AlphaFoldDB" id="A0A9X4NS32"/>
<comment type="caution">
    <text evidence="1">The sequence shown here is derived from an EMBL/GenBank/DDBJ whole genome shotgun (WGS) entry which is preliminary data.</text>
</comment>
<accession>A0A9X4NS32</accession>
<name>A0A9X4NS32_9LACT</name>
<reference evidence="1" key="1">
    <citation type="submission" date="2022-10" db="EMBL/GenBank/DDBJ databases">
        <authorList>
            <person name="Turner M.S."/>
            <person name="Huang W."/>
        </authorList>
    </citation>
    <scope>NUCLEOTIDE SEQUENCE</scope>
    <source>
        <strain evidence="1">3</strain>
    </source>
</reference>
<sequence length="169" mass="20109">MNEETFNRTKRMFLKRLTDNFWYDGQWKFSYTLKKNHQIAREQRSRMTQALRRCVTSEIFPTANILKMLTDYFTAEELSDIAEARIVQKERLREEKRQHMKILGTVRSAKRQRLTNLIIEPKTEVTLPNGNRAEFISKTEGGNFIFKEIKDYSTHLLTEQEARCIVEGK</sequence>